<protein>
    <submittedName>
        <fullName evidence="2">Uncharacterized protein</fullName>
    </submittedName>
</protein>
<reference evidence="2" key="1">
    <citation type="submission" date="2024-02" db="EMBL/GenBank/DDBJ databases">
        <authorList>
            <consortium name="ELIXIR-Norway"/>
            <consortium name="Elixir Norway"/>
        </authorList>
    </citation>
    <scope>NUCLEOTIDE SEQUENCE</scope>
</reference>
<feature type="region of interest" description="Disordered" evidence="1">
    <location>
        <begin position="1"/>
        <end position="54"/>
    </location>
</feature>
<keyword evidence="3" id="KW-1185">Reference proteome</keyword>
<proteinExistence type="predicted"/>
<evidence type="ECO:0000256" key="1">
    <source>
        <dbReference type="SAM" id="MobiDB-lite"/>
    </source>
</evidence>
<gene>
    <name evidence="2" type="ORF">CSSPTR1EN2_LOCUS2393</name>
</gene>
<sequence length="914" mass="98023">MVSSDASDTGESCGNSASADKQASEAQETRRSVQAGTQVITDSDQQKKKRSLSSSSLNYLATSAGCSSSREIGCDSSQDEYYHDQITRSLEHDIASSGSPQSSKSLHMESCCSSAMGRAGSTGVVNIRNTYTRIGQSQEELPHKWEVHSDEGFLQWMQALEFQAIGACRTDERLRPLLCWNVSCCGADGQLLSHLGQYFKAQELAMLIRCLCDPLVSIRVGKVSRHGHLLCPTSTRGYLSLRMLLSSEMQLSFVTDAGITEWIPARSSELETSGVILEYLATDPSGRSFVLKSPGHKLSFFWQSESSKAVGDEMVCKMKDLLKRRPSLALLTGIHETRLDQFASYLHSGLTAMSESTIGAGKLPVTAAVAISSSKTTSLSQVLVPPALASNLPAYNQLPPHFNTFKTLLPQFVGADILDFATSSAWPPMIPTLTSHGLEIGSPAQGGSVSSSQFLEPIQESQQWCMNYSICSGMASLTSPLSLVTSKNQGFIARNSLGRRLNTMSSTQTSFHQEKTEVSGHSAGLCMGLQPTVPSSQHENLEWHPEQKLRMTHSLLSFPVPSLSEPSMVGVPALSSFLPPPLTQIPISTSSTFSPYYCPCPLGTTTLQYTYAPPFLPTKVGDADFVPSANPFLTGHPPPVLVPPTTLGICGATFPTFFADPISHPHVPLLNSHLSKQNSLVQSTATANVCVASAVPPLLPEHFAHGGLPQLDARSHGLEEEASLRSGVSPTWEALVSAAFASLPVEPLLSQSSISCVTARNTLEGEQILKEMDGIVVSCDPGVASVNIGSGAYEKGALGSSLENAMHLSMPSQQSRPVLGIIPTVVNRTHVFSFCPDLVTKAPELVHSDVTVINNTSGLGGSWSPVTTNSRGVQDSWAISCDPTRTKLCPHESKSLANSTLVYNHKSNDEEKPK</sequence>
<evidence type="ECO:0000313" key="2">
    <source>
        <dbReference type="EMBL" id="CAK9194172.1"/>
    </source>
</evidence>
<dbReference type="EMBL" id="OZ019902">
    <property type="protein sequence ID" value="CAK9194172.1"/>
    <property type="molecule type" value="Genomic_DNA"/>
</dbReference>
<dbReference type="PANTHER" id="PTHR36741">
    <property type="entry name" value="OS07G0100500 PROTEIN"/>
    <property type="match status" value="1"/>
</dbReference>
<dbReference type="PANTHER" id="PTHR36741:SF1">
    <property type="entry name" value="OS07G0100500 PROTEIN"/>
    <property type="match status" value="1"/>
</dbReference>
<dbReference type="Proteomes" id="UP001497512">
    <property type="component" value="Chromosome 10"/>
</dbReference>
<evidence type="ECO:0000313" key="3">
    <source>
        <dbReference type="Proteomes" id="UP001497512"/>
    </source>
</evidence>
<organism evidence="2 3">
    <name type="scientific">Sphagnum troendelagicum</name>
    <dbReference type="NCBI Taxonomy" id="128251"/>
    <lineage>
        <taxon>Eukaryota</taxon>
        <taxon>Viridiplantae</taxon>
        <taxon>Streptophyta</taxon>
        <taxon>Embryophyta</taxon>
        <taxon>Bryophyta</taxon>
        <taxon>Sphagnophytina</taxon>
        <taxon>Sphagnopsida</taxon>
        <taxon>Sphagnales</taxon>
        <taxon>Sphagnaceae</taxon>
        <taxon>Sphagnum</taxon>
    </lineage>
</organism>
<feature type="compositionally biased region" description="Polar residues" evidence="1">
    <location>
        <begin position="1"/>
        <end position="41"/>
    </location>
</feature>
<accession>A0ABP0TDY4</accession>
<name>A0ABP0TDY4_9BRYO</name>